<keyword evidence="3" id="KW-1185">Reference proteome</keyword>
<reference evidence="2 3" key="1">
    <citation type="submission" date="2024-06" db="EMBL/GenBank/DDBJ databases">
        <authorList>
            <person name="Kraege A."/>
            <person name="Thomma B."/>
        </authorList>
    </citation>
    <scope>NUCLEOTIDE SEQUENCE [LARGE SCALE GENOMIC DNA]</scope>
</reference>
<name>A0ABP1FGT1_9CHLO</name>
<feature type="region of interest" description="Disordered" evidence="1">
    <location>
        <begin position="95"/>
        <end position="158"/>
    </location>
</feature>
<comment type="caution">
    <text evidence="2">The sequence shown here is derived from an EMBL/GenBank/DDBJ whole genome shotgun (WGS) entry which is preliminary data.</text>
</comment>
<organism evidence="2 3">
    <name type="scientific">Coccomyxa viridis</name>
    <dbReference type="NCBI Taxonomy" id="1274662"/>
    <lineage>
        <taxon>Eukaryota</taxon>
        <taxon>Viridiplantae</taxon>
        <taxon>Chlorophyta</taxon>
        <taxon>core chlorophytes</taxon>
        <taxon>Trebouxiophyceae</taxon>
        <taxon>Trebouxiophyceae incertae sedis</taxon>
        <taxon>Coccomyxaceae</taxon>
        <taxon>Coccomyxa</taxon>
    </lineage>
</organism>
<evidence type="ECO:0000256" key="1">
    <source>
        <dbReference type="SAM" id="MobiDB-lite"/>
    </source>
</evidence>
<sequence>MGLDVPRRARTASTGGEILQGHGQGEALEEEKEMLEQRISDLIALTAALKDCEDWEEYLDEVVQATEQLKTYLKTVKRPAMPQGRPLLLPWPGMEPASTRASTAAAEPQEELSGSAVKGDPLLLPGASERDCTASVEPKGEKLPGISVEDKPTVTLPGRDTFIRNQSIRRRSVSQHRSANWIPAV</sequence>
<evidence type="ECO:0000313" key="3">
    <source>
        <dbReference type="Proteomes" id="UP001497392"/>
    </source>
</evidence>
<gene>
    <name evidence="2" type="primary">g899</name>
    <name evidence="2" type="ORF">VP750_LOCUS784</name>
</gene>
<feature type="compositionally biased region" description="Basic and acidic residues" evidence="1">
    <location>
        <begin position="128"/>
        <end position="152"/>
    </location>
</feature>
<proteinExistence type="predicted"/>
<feature type="region of interest" description="Disordered" evidence="1">
    <location>
        <begin position="1"/>
        <end position="27"/>
    </location>
</feature>
<evidence type="ECO:0000313" key="2">
    <source>
        <dbReference type="EMBL" id="CAL5219125.1"/>
    </source>
</evidence>
<dbReference type="EMBL" id="CAXHTA020000002">
    <property type="protein sequence ID" value="CAL5219125.1"/>
    <property type="molecule type" value="Genomic_DNA"/>
</dbReference>
<accession>A0ABP1FGT1</accession>
<protein>
    <submittedName>
        <fullName evidence="2">G899 protein</fullName>
    </submittedName>
</protein>
<dbReference type="Proteomes" id="UP001497392">
    <property type="component" value="Unassembled WGS sequence"/>
</dbReference>